<comment type="caution">
    <text evidence="2">The sequence shown here is derived from an EMBL/GenBank/DDBJ whole genome shotgun (WGS) entry which is preliminary data.</text>
</comment>
<dbReference type="EMBL" id="AGCM01000015">
    <property type="protein sequence ID" value="EHM55960.1"/>
    <property type="molecule type" value="Genomic_DNA"/>
</dbReference>
<reference evidence="2 3" key="1">
    <citation type="submission" date="2011-08" db="EMBL/GenBank/DDBJ databases">
        <authorList>
            <person name="Weinstock G."/>
            <person name="Sodergren E."/>
            <person name="Clifton S."/>
            <person name="Fulton L."/>
            <person name="Fulton B."/>
            <person name="Courtney L."/>
            <person name="Fronick C."/>
            <person name="Harrison M."/>
            <person name="Strong C."/>
            <person name="Farmer C."/>
            <person name="Delahaunty K."/>
            <person name="Markovic C."/>
            <person name="Hall O."/>
            <person name="Minx P."/>
            <person name="Tomlinson C."/>
            <person name="Mitreva M."/>
            <person name="Hou S."/>
            <person name="Chen J."/>
            <person name="Wollam A."/>
            <person name="Pepin K.H."/>
            <person name="Johnson M."/>
            <person name="Bhonagiri V."/>
            <person name="Zhang X."/>
            <person name="Suruliraj S."/>
            <person name="Warren W."/>
            <person name="Chinwalla A."/>
            <person name="Mardis E.R."/>
            <person name="Wilson R.K."/>
        </authorList>
    </citation>
    <scope>NUCLEOTIDE SEQUENCE [LARGE SCALE GENOMIC DNA]</scope>
    <source>
        <strain evidence="2 3">F0432</strain>
    </source>
</reference>
<organism evidence="2 3">
    <name type="scientific">Cardiobacterium valvarum F0432</name>
    <dbReference type="NCBI Taxonomy" id="797473"/>
    <lineage>
        <taxon>Bacteria</taxon>
        <taxon>Pseudomonadati</taxon>
        <taxon>Pseudomonadota</taxon>
        <taxon>Gammaproteobacteria</taxon>
        <taxon>Cardiobacteriales</taxon>
        <taxon>Cardiobacteriaceae</taxon>
        <taxon>Cardiobacterium</taxon>
    </lineage>
</organism>
<evidence type="ECO:0000313" key="2">
    <source>
        <dbReference type="EMBL" id="EHM55960.1"/>
    </source>
</evidence>
<proteinExistence type="predicted"/>
<feature type="compositionally biased region" description="Basic and acidic residues" evidence="1">
    <location>
        <begin position="1"/>
        <end position="14"/>
    </location>
</feature>
<dbReference type="HOGENOM" id="CLU_520424_0_0_6"/>
<dbReference type="Pfam" id="PF09234">
    <property type="entry name" value="DUF1963"/>
    <property type="match status" value="1"/>
</dbReference>
<sequence length="523" mass="58294">MGFSLDEKGGERPVDAFSDGGIAHHGRGKVGGDDVRQDACRLHAAADEQRCSDRPHQEAAALYGGGGFEQAAPCGVIEQVIEQLNVARGVQADEVADARYFGGVGEDVRNPVNVFPHEDGEVGEHGAQVVAFAAAGADVQTELGEGFVVFMLQDFGDIRLFVGKEVMEHARAESRFGSEQAHGKLAVAVAGVEGFAGGDKSVTRVSFGGIGHDGKGWTIVQEYKQALDACPIRYNPLVYHQPNLRRCFMTKSALEAELLRCGLRRYWQAAQVYVRNAVTLTAQAADEVPFGRSHLGGAADLPLDWAWPMRGDTPLSLVVQINFADCQGFDMNNVLPERGMLYLFYDCVDGGWGSEPQDRDSFRVWFYDGDRAFLLRRYAPEGWNFPAAALQCGRRWEIPDRECWLMRDYWWEDFENVAWWERWDKFTGEKRHKLLGHSDNIQGAMELQCQLASHGIPYRAATASQQEEGLTEGAADWLLLLQIDSDGRCAMHWHGNGRLYVWIRRQDLAARDFSRCWVVLQSA</sequence>
<dbReference type="STRING" id="797473.HMPREF9080_00261"/>
<dbReference type="PANTHER" id="PTHR36436:SF6">
    <property type="entry name" value="SLL5081 PROTEIN"/>
    <property type="match status" value="1"/>
</dbReference>
<evidence type="ECO:0008006" key="4">
    <source>
        <dbReference type="Google" id="ProtNLM"/>
    </source>
</evidence>
<dbReference type="PANTHER" id="PTHR36436">
    <property type="entry name" value="SLL5081 PROTEIN"/>
    <property type="match status" value="1"/>
</dbReference>
<evidence type="ECO:0000256" key="1">
    <source>
        <dbReference type="SAM" id="MobiDB-lite"/>
    </source>
</evidence>
<gene>
    <name evidence="2" type="ORF">HMPREF9080_00261</name>
</gene>
<dbReference type="Proteomes" id="UP000004750">
    <property type="component" value="Unassembled WGS sequence"/>
</dbReference>
<dbReference type="SUPFAM" id="SSF103032">
    <property type="entry name" value="Hypothetical protein YwqG"/>
    <property type="match status" value="1"/>
</dbReference>
<dbReference type="InterPro" id="IPR035948">
    <property type="entry name" value="YwqG-like_sf"/>
</dbReference>
<dbReference type="InterPro" id="IPR015315">
    <property type="entry name" value="DUF1963"/>
</dbReference>
<dbReference type="AlphaFoldDB" id="G9ZBY3"/>
<dbReference type="Gene3D" id="2.30.320.10">
    <property type="entry name" value="YwqG-like"/>
    <property type="match status" value="1"/>
</dbReference>
<evidence type="ECO:0000313" key="3">
    <source>
        <dbReference type="Proteomes" id="UP000004750"/>
    </source>
</evidence>
<accession>G9ZBY3</accession>
<name>G9ZBY3_9GAMM</name>
<feature type="region of interest" description="Disordered" evidence="1">
    <location>
        <begin position="1"/>
        <end position="34"/>
    </location>
</feature>
<protein>
    <recommendedName>
        <fullName evidence="4">DUF1963 domain-containing protein</fullName>
    </recommendedName>
</protein>